<feature type="repeat" description="ANK" evidence="6">
    <location>
        <begin position="477"/>
        <end position="509"/>
    </location>
</feature>
<dbReference type="InterPro" id="IPR017455">
    <property type="entry name" value="Znf_FYVE-rel"/>
</dbReference>
<feature type="repeat" description="ANK" evidence="6">
    <location>
        <begin position="1005"/>
        <end position="1037"/>
    </location>
</feature>
<evidence type="ECO:0000256" key="2">
    <source>
        <dbReference type="ARBA" id="ARBA00022737"/>
    </source>
</evidence>
<dbReference type="Gene3D" id="1.25.40.20">
    <property type="entry name" value="Ankyrin repeat-containing domain"/>
    <property type="match status" value="3"/>
</dbReference>
<dbReference type="SMART" id="SM00225">
    <property type="entry name" value="BTB"/>
    <property type="match status" value="1"/>
</dbReference>
<keyword evidence="5 6" id="KW-0040">ANK repeat</keyword>
<dbReference type="OMA" id="WGLEQVV"/>
<dbReference type="Pfam" id="PF01363">
    <property type="entry name" value="FYVE"/>
    <property type="match status" value="1"/>
</dbReference>
<evidence type="ECO:0000313" key="11">
    <source>
        <dbReference type="Proteomes" id="UP000025227"/>
    </source>
</evidence>
<keyword evidence="1" id="KW-0479">Metal-binding</keyword>
<evidence type="ECO:0000256" key="3">
    <source>
        <dbReference type="ARBA" id="ARBA00022771"/>
    </source>
</evidence>
<dbReference type="Gene3D" id="3.30.40.10">
    <property type="entry name" value="Zinc/RING finger domain, C3HC4 (zinc finger)"/>
    <property type="match status" value="1"/>
</dbReference>
<dbReference type="PANTHER" id="PTHR24198:SF165">
    <property type="entry name" value="ANKYRIN REPEAT-CONTAINING PROTEIN-RELATED"/>
    <property type="match status" value="1"/>
</dbReference>
<dbReference type="Gene3D" id="3.30.710.10">
    <property type="entry name" value="Potassium Channel Kv1.1, Chain A"/>
    <property type="match status" value="1"/>
</dbReference>
<keyword evidence="3 7" id="KW-0863">Zinc-finger</keyword>
<evidence type="ECO:0000256" key="6">
    <source>
        <dbReference type="PROSITE-ProRule" id="PRU00023"/>
    </source>
</evidence>
<protein>
    <submittedName>
        <fullName evidence="12">Ankyrin repeat and FYVE domain containing 1</fullName>
    </submittedName>
</protein>
<name>A0A7I4XWK6_HAECO</name>
<evidence type="ECO:0000256" key="5">
    <source>
        <dbReference type="ARBA" id="ARBA00023043"/>
    </source>
</evidence>
<organism evidence="11 12">
    <name type="scientific">Haemonchus contortus</name>
    <name type="common">Barber pole worm</name>
    <dbReference type="NCBI Taxonomy" id="6289"/>
    <lineage>
        <taxon>Eukaryota</taxon>
        <taxon>Metazoa</taxon>
        <taxon>Ecdysozoa</taxon>
        <taxon>Nematoda</taxon>
        <taxon>Chromadorea</taxon>
        <taxon>Rhabditida</taxon>
        <taxon>Rhabditina</taxon>
        <taxon>Rhabditomorpha</taxon>
        <taxon>Strongyloidea</taxon>
        <taxon>Trichostrongylidae</taxon>
        <taxon>Haemonchus</taxon>
    </lineage>
</organism>
<keyword evidence="4" id="KW-0862">Zinc</keyword>
<dbReference type="SUPFAM" id="SSF57903">
    <property type="entry name" value="FYVE/PHD zinc finger"/>
    <property type="match status" value="1"/>
</dbReference>
<feature type="coiled-coil region" evidence="8">
    <location>
        <begin position="30"/>
        <end position="57"/>
    </location>
</feature>
<dbReference type="OrthoDB" id="2306477at2759"/>
<dbReference type="InterPro" id="IPR000210">
    <property type="entry name" value="BTB/POZ_dom"/>
</dbReference>
<evidence type="ECO:0000313" key="12">
    <source>
        <dbReference type="WBParaSite" id="HCON_00022630-00001"/>
    </source>
</evidence>
<dbReference type="InterPro" id="IPR036770">
    <property type="entry name" value="Ankyrin_rpt-contain_sf"/>
</dbReference>
<feature type="repeat" description="ANK" evidence="6">
    <location>
        <begin position="376"/>
        <end position="408"/>
    </location>
</feature>
<dbReference type="SUPFAM" id="SSF54695">
    <property type="entry name" value="POZ domain"/>
    <property type="match status" value="1"/>
</dbReference>
<dbReference type="Pfam" id="PF00651">
    <property type="entry name" value="BTB"/>
    <property type="match status" value="1"/>
</dbReference>
<dbReference type="PROSITE" id="PS50297">
    <property type="entry name" value="ANK_REP_REGION"/>
    <property type="match status" value="6"/>
</dbReference>
<dbReference type="WBParaSite" id="HCON_00022630-00001">
    <property type="protein sequence ID" value="HCON_00022630-00001"/>
    <property type="gene ID" value="HCON_00022630"/>
</dbReference>
<dbReference type="GO" id="GO:0008270">
    <property type="term" value="F:zinc ion binding"/>
    <property type="evidence" value="ECO:0007669"/>
    <property type="project" value="UniProtKB-KW"/>
</dbReference>
<feature type="domain" description="FYVE-type" evidence="10">
    <location>
        <begin position="1074"/>
        <end position="1125"/>
    </location>
</feature>
<dbReference type="PROSITE" id="PS50097">
    <property type="entry name" value="BTB"/>
    <property type="match status" value="1"/>
</dbReference>
<evidence type="ECO:0000256" key="4">
    <source>
        <dbReference type="ARBA" id="ARBA00022833"/>
    </source>
</evidence>
<dbReference type="Pfam" id="PF00023">
    <property type="entry name" value="Ank"/>
    <property type="match status" value="3"/>
</dbReference>
<proteinExistence type="predicted"/>
<keyword evidence="8" id="KW-0175">Coiled coil</keyword>
<evidence type="ECO:0000259" key="10">
    <source>
        <dbReference type="PROSITE" id="PS50178"/>
    </source>
</evidence>
<dbReference type="SUPFAM" id="SSF48403">
    <property type="entry name" value="Ankyrin repeat"/>
    <property type="match status" value="3"/>
</dbReference>
<feature type="repeat" description="ANK" evidence="6">
    <location>
        <begin position="273"/>
        <end position="305"/>
    </location>
</feature>
<evidence type="ECO:0000259" key="9">
    <source>
        <dbReference type="PROSITE" id="PS50097"/>
    </source>
</evidence>
<dbReference type="InterPro" id="IPR002110">
    <property type="entry name" value="Ankyrin_rpt"/>
</dbReference>
<evidence type="ECO:0000256" key="1">
    <source>
        <dbReference type="ARBA" id="ARBA00022723"/>
    </source>
</evidence>
<dbReference type="SMART" id="SM00248">
    <property type="entry name" value="ANK"/>
    <property type="match status" value="19"/>
</dbReference>
<feature type="repeat" description="ANK" evidence="6">
    <location>
        <begin position="853"/>
        <end position="885"/>
    </location>
</feature>
<feature type="repeat" description="ANK" evidence="6">
    <location>
        <begin position="886"/>
        <end position="918"/>
    </location>
</feature>
<feature type="domain" description="BTB" evidence="9">
    <location>
        <begin position="87"/>
        <end position="147"/>
    </location>
</feature>
<keyword evidence="11" id="KW-1185">Reference proteome</keyword>
<sequence length="1130" mass="124370">WEGGTQNCVHKIASRKDDGNVHLMGSLNHLNLLRDEHLELLNKYGELQQKYATLQSKVDPDQVPDASTLAGQLCATMRNLFENHTFSDIVIRVDGRELKCHKFLLVARSNHWNDLESTDSVDIPDTSFKAFDVVYRWMYTDSLPRSKFEIGLLQEVCQIAFRFHFSGLQSRCVQLLKIRVDVKNCISLFDFADLEGIVELRDYCCAVIAAHWNEYKPQQFSHMSAPSLFRLLKRNSSHVLHSIVQLNREDVLLLYFIENESKVQTDVDVVDEKGLSALELALTLGHMDIASQLLKKNANCNITDGSGRSILMRMIEKGDTTACEFLASAGADLNFVQSKTQFTPLHYVARSANPVSMAEWAMSHIKELNLNVVDAGGRTALLLSVMANNPTLAKVLLEHGADTVKADNEGKSPLSVALFDRKDPELCKEVVNYGGVSAVNHCIDGVSLLHIAVKNEDAEIVQFLLENNAAIDAENREGETPLEVAVRQNNRNLVTLLLDRGAPVRMNGLGQTSILHKAISSAPDMLAIFADKAKGVDWRTRGLLTYALDEQLLDCAKILVTAGADVEEKDTLGNTLLVQRILMSDDAGAAFLLENGAKHLVKDSSGRSCLEMSAFYGLINTLRIICGLGVNINERTNGGFGYTVLKHSLSEGHYECASLLVSLGCDLESSTADGPFIQTMLHHFIDVGNERAAVFLVESGCDGDAVRISREPDVEKEEAPIHRAVSSKMTALVSSLVKAKINLAVQDSHGRTACHLAVQLRNSEALHELLNASDVEFLSLRDKMGQTPFSQALLMKEHALAAAIVERQPHVALQTNGNGENLLHISVKSNDLESVLFLLSAHTDATRVTTDGSRRSALHYAANVDNELILRNLLLAGCEVDVTAADGTTPLQVAARNNRSIHAEILLENNANPNILDERRENALLAAVRSGSVDCVKVFVCSPKVDSRAVNKNGQSALHLCATLSSDKLPPRRSPVEICDLLVKREAHRLSEKDFAAYVDMQDADGNTALLLAYMAGNGDICRCLLRYGATMGARNVDGATMFTYETPTRLLLFRLLDSLEREPRWSDGDMCDCGIRFSITIRKHHCRHCGRLVCSKCSEVAMPIAKYGEEKRVRVCSLCAEVLTTGVAR</sequence>
<dbReference type="Proteomes" id="UP000025227">
    <property type="component" value="Unplaced"/>
</dbReference>
<dbReference type="SMART" id="SM00064">
    <property type="entry name" value="FYVE"/>
    <property type="match status" value="1"/>
</dbReference>
<dbReference type="AlphaFoldDB" id="A0A7I4XWK6"/>
<dbReference type="InterPro" id="IPR013083">
    <property type="entry name" value="Znf_RING/FYVE/PHD"/>
</dbReference>
<reference evidence="12" key="1">
    <citation type="submission" date="2020-12" db="UniProtKB">
        <authorList>
            <consortium name="WormBaseParasite"/>
        </authorList>
    </citation>
    <scope>IDENTIFICATION</scope>
    <source>
        <strain evidence="12">MHco3</strain>
    </source>
</reference>
<dbReference type="PANTHER" id="PTHR24198">
    <property type="entry name" value="ANKYRIN REPEAT AND PROTEIN KINASE DOMAIN-CONTAINING PROTEIN"/>
    <property type="match status" value="1"/>
</dbReference>
<dbReference type="PROSITE" id="PS50178">
    <property type="entry name" value="ZF_FYVE"/>
    <property type="match status" value="1"/>
</dbReference>
<dbReference type="PROSITE" id="PS50088">
    <property type="entry name" value="ANK_REPEAT"/>
    <property type="match status" value="7"/>
</dbReference>
<accession>A0A7I4XWK6</accession>
<feature type="repeat" description="ANK" evidence="6">
    <location>
        <begin position="444"/>
        <end position="476"/>
    </location>
</feature>
<dbReference type="InterPro" id="IPR011011">
    <property type="entry name" value="Znf_FYVE_PHD"/>
</dbReference>
<dbReference type="Pfam" id="PF12796">
    <property type="entry name" value="Ank_2"/>
    <property type="match status" value="2"/>
</dbReference>
<evidence type="ECO:0000256" key="7">
    <source>
        <dbReference type="PROSITE-ProRule" id="PRU00091"/>
    </source>
</evidence>
<evidence type="ECO:0000256" key="8">
    <source>
        <dbReference type="SAM" id="Coils"/>
    </source>
</evidence>
<dbReference type="InterPro" id="IPR000306">
    <property type="entry name" value="Znf_FYVE"/>
</dbReference>
<keyword evidence="2" id="KW-0677">Repeat</keyword>
<dbReference type="InterPro" id="IPR011333">
    <property type="entry name" value="SKP1/BTB/POZ_sf"/>
</dbReference>